<dbReference type="EMBL" id="WEZQ01000001">
    <property type="protein sequence ID" value="MYV16100.1"/>
    <property type="molecule type" value="Genomic_DNA"/>
</dbReference>
<sequence>MQNIDFTNIVLALFVLYAVLKRQLSPHRIQLNLTLYLFLILFGAASVADAITHNHLIVTAGAELFVLGSLISAVFFGYLRTLSYRLWIDKTGTVMRQGSWVTIVLWIVGLFIHSLAGRAWHGSNATILLYLGITLLVQRGLVWERAKRQYPEAMANTVTLHENRHAEREQRRQRRREERIASHNND</sequence>
<feature type="transmembrane region" description="Helical" evidence="2">
    <location>
        <begin position="125"/>
        <end position="142"/>
    </location>
</feature>
<feature type="region of interest" description="Disordered" evidence="1">
    <location>
        <begin position="161"/>
        <end position="186"/>
    </location>
</feature>
<feature type="transmembrane region" description="Helical" evidence="2">
    <location>
        <begin position="100"/>
        <end position="119"/>
    </location>
</feature>
<name>A0A6N9HZJ3_9LACO</name>
<comment type="caution">
    <text evidence="3">The sequence shown here is derived from an EMBL/GenBank/DDBJ whole genome shotgun (WGS) entry which is preliminary data.</text>
</comment>
<dbReference type="AlphaFoldDB" id="A0A6N9HZJ3"/>
<reference evidence="3 4" key="1">
    <citation type="journal article" date="2019" name="Appl. Environ. Microbiol.">
        <title>Genetic determinants of hydroxycinnamic acid metabolism in heterofermentative lactobacilli.</title>
        <authorList>
            <person name="Gaur G."/>
            <person name="Oh J.H."/>
            <person name="Filannino P."/>
            <person name="Gobbetti M."/>
            <person name="van Pijkeren J.P."/>
            <person name="Ganzle M.G."/>
        </authorList>
    </citation>
    <scope>NUCLEOTIDE SEQUENCE [LARGE SCALE GENOMIC DNA]</scope>
    <source>
        <strain evidence="3 4">C5</strain>
    </source>
</reference>
<keyword evidence="2" id="KW-0472">Membrane</keyword>
<evidence type="ECO:0008006" key="5">
    <source>
        <dbReference type="Google" id="ProtNLM"/>
    </source>
</evidence>
<gene>
    <name evidence="3" type="ORF">GB993_00960</name>
</gene>
<evidence type="ECO:0000313" key="3">
    <source>
        <dbReference type="EMBL" id="MYV16100.1"/>
    </source>
</evidence>
<dbReference type="Proteomes" id="UP000449209">
    <property type="component" value="Unassembled WGS sequence"/>
</dbReference>
<feature type="transmembrane region" description="Helical" evidence="2">
    <location>
        <begin position="57"/>
        <end position="79"/>
    </location>
</feature>
<organism evidence="3 4">
    <name type="scientific">Furfurilactobacillus milii</name>
    <dbReference type="NCBI Taxonomy" id="2888272"/>
    <lineage>
        <taxon>Bacteria</taxon>
        <taxon>Bacillati</taxon>
        <taxon>Bacillota</taxon>
        <taxon>Bacilli</taxon>
        <taxon>Lactobacillales</taxon>
        <taxon>Lactobacillaceae</taxon>
        <taxon>Furfurilactobacillus</taxon>
    </lineage>
</organism>
<evidence type="ECO:0000256" key="2">
    <source>
        <dbReference type="SAM" id="Phobius"/>
    </source>
</evidence>
<keyword evidence="2" id="KW-1133">Transmembrane helix</keyword>
<dbReference type="OrthoDB" id="2326250at2"/>
<dbReference type="RefSeq" id="WP_161002710.1">
    <property type="nucleotide sequence ID" value="NZ_WEZQ01000001.1"/>
</dbReference>
<feature type="transmembrane region" description="Helical" evidence="2">
    <location>
        <begin position="33"/>
        <end position="51"/>
    </location>
</feature>
<keyword evidence="2" id="KW-0812">Transmembrane</keyword>
<feature type="transmembrane region" description="Helical" evidence="2">
    <location>
        <begin position="6"/>
        <end position="21"/>
    </location>
</feature>
<evidence type="ECO:0000313" key="4">
    <source>
        <dbReference type="Proteomes" id="UP000449209"/>
    </source>
</evidence>
<protein>
    <recommendedName>
        <fullName evidence="5">DUF1453 family protein</fullName>
    </recommendedName>
</protein>
<accession>A0A6N9HZJ3</accession>
<proteinExistence type="predicted"/>
<evidence type="ECO:0000256" key="1">
    <source>
        <dbReference type="SAM" id="MobiDB-lite"/>
    </source>
</evidence>